<gene>
    <name evidence="1" type="ORF">METZ01_LOCUS390860</name>
</gene>
<reference evidence="1" key="1">
    <citation type="submission" date="2018-05" db="EMBL/GenBank/DDBJ databases">
        <authorList>
            <person name="Lanie J.A."/>
            <person name="Ng W.-L."/>
            <person name="Kazmierczak K.M."/>
            <person name="Andrzejewski T.M."/>
            <person name="Davidsen T.M."/>
            <person name="Wayne K.J."/>
            <person name="Tettelin H."/>
            <person name="Glass J.I."/>
            <person name="Rusch D."/>
            <person name="Podicherti R."/>
            <person name="Tsui H.-C.T."/>
            <person name="Winkler M.E."/>
        </authorList>
    </citation>
    <scope>NUCLEOTIDE SEQUENCE</scope>
</reference>
<proteinExistence type="predicted"/>
<accession>A0A382UUS8</accession>
<dbReference type="EMBL" id="UINC01146966">
    <property type="protein sequence ID" value="SVD38006.1"/>
    <property type="molecule type" value="Genomic_DNA"/>
</dbReference>
<evidence type="ECO:0000313" key="1">
    <source>
        <dbReference type="EMBL" id="SVD38006.1"/>
    </source>
</evidence>
<feature type="non-terminal residue" evidence="1">
    <location>
        <position position="22"/>
    </location>
</feature>
<organism evidence="1">
    <name type="scientific">marine metagenome</name>
    <dbReference type="NCBI Taxonomy" id="408172"/>
    <lineage>
        <taxon>unclassified sequences</taxon>
        <taxon>metagenomes</taxon>
        <taxon>ecological metagenomes</taxon>
    </lineage>
</organism>
<name>A0A382UUS8_9ZZZZ</name>
<protein>
    <submittedName>
        <fullName evidence="1">Uncharacterized protein</fullName>
    </submittedName>
</protein>
<dbReference type="AlphaFoldDB" id="A0A382UUS8"/>
<sequence length="22" mass="2639">MLKPEKLAKKIIKAVRKNKRFV</sequence>